<dbReference type="InterPro" id="IPR050491">
    <property type="entry name" value="AmpC-like"/>
</dbReference>
<dbReference type="SUPFAM" id="SSF56601">
    <property type="entry name" value="beta-lactamase/transpeptidase-like"/>
    <property type="match status" value="1"/>
</dbReference>
<evidence type="ECO:0000313" key="5">
    <source>
        <dbReference type="Proteomes" id="UP001595882"/>
    </source>
</evidence>
<proteinExistence type="predicted"/>
<feature type="transmembrane region" description="Helical" evidence="1">
    <location>
        <begin position="407"/>
        <end position="427"/>
    </location>
</feature>
<dbReference type="GO" id="GO:0016787">
    <property type="term" value="F:hydrolase activity"/>
    <property type="evidence" value="ECO:0007669"/>
    <property type="project" value="UniProtKB-KW"/>
</dbReference>
<evidence type="ECO:0000256" key="2">
    <source>
        <dbReference type="SAM" id="SignalP"/>
    </source>
</evidence>
<evidence type="ECO:0000256" key="1">
    <source>
        <dbReference type="SAM" id="Phobius"/>
    </source>
</evidence>
<dbReference type="RefSeq" id="WP_390252610.1">
    <property type="nucleotide sequence ID" value="NZ_JBHSDT010000008.1"/>
</dbReference>
<comment type="caution">
    <text evidence="4">The sequence shown here is derived from an EMBL/GenBank/DDBJ whole genome shotgun (WGS) entry which is preliminary data.</text>
</comment>
<keyword evidence="1" id="KW-0472">Membrane</keyword>
<reference evidence="5" key="1">
    <citation type="journal article" date="2019" name="Int. J. Syst. Evol. Microbiol.">
        <title>The Global Catalogue of Microorganisms (GCM) 10K type strain sequencing project: providing services to taxonomists for standard genome sequencing and annotation.</title>
        <authorList>
            <consortium name="The Broad Institute Genomics Platform"/>
            <consortium name="The Broad Institute Genome Sequencing Center for Infectious Disease"/>
            <person name="Wu L."/>
            <person name="Ma J."/>
        </authorList>
    </citation>
    <scope>NUCLEOTIDE SEQUENCE [LARGE SCALE GENOMIC DNA]</scope>
    <source>
        <strain evidence="5">CCUG 37865</strain>
    </source>
</reference>
<evidence type="ECO:0000259" key="3">
    <source>
        <dbReference type="Pfam" id="PF00144"/>
    </source>
</evidence>
<keyword evidence="1" id="KW-0812">Transmembrane</keyword>
<accession>A0ABV8WZM8</accession>
<sequence length="488" mass="54940">MRKFVMVVFFGIVLSMPISASAADTKVDQIAVYMKDALEKYNIPGASLAVVKNDKVIFQESWGVQSNGTEVTDHSIFLLGSLSKPMTSLGIMRLAEEGKMELDAQIKVYVPDLVSRHTDLEGVTVRQLLSHTSGFSGYAGLALADQNVRGEDAIQKVVEGADNISLAYTPGENYEYSAMNYLLLGYIIESVSNQSFPDYMQAEVFKELNMKHTVTTYEKAVELGYQNGFQSWFGKPVKSDVIYDNSGAPYGYMASSLNDMVHFVEFLLNKGGGLLTEETFDEYTSPQVERGEHSYYGLGWFISTIKNDPYYFHSGSTPTSLSQLLVDEQDDFGFVLLTNKHNISEVLHTTYLRDGIKQIMEGGGIPTLPEPNYTMQWTVLGISVVITLFALWSLYQLIRKKVVRPKFWVGSGIITLIIAVTIIPVLTNVFHSPWYTIKVTAPDTSFFIQWVVGVLILYGISTFFIIYRKQSSIKDHRFKNYYFYKQSD</sequence>
<name>A0ABV8WZM8_9BACI</name>
<dbReference type="Proteomes" id="UP001595882">
    <property type="component" value="Unassembled WGS sequence"/>
</dbReference>
<protein>
    <submittedName>
        <fullName evidence="4">Serine hydrolase domain-containing protein</fullName>
        <ecNumber evidence="4">3.-.-.-</ecNumber>
    </submittedName>
</protein>
<keyword evidence="4" id="KW-0378">Hydrolase</keyword>
<feature type="transmembrane region" description="Helical" evidence="1">
    <location>
        <begin position="375"/>
        <end position="395"/>
    </location>
</feature>
<dbReference type="EC" id="3.-.-.-" evidence="4"/>
<keyword evidence="2" id="KW-0732">Signal</keyword>
<keyword evidence="1" id="KW-1133">Transmembrane helix</keyword>
<evidence type="ECO:0000313" key="4">
    <source>
        <dbReference type="EMBL" id="MFC4404071.1"/>
    </source>
</evidence>
<gene>
    <name evidence="4" type="ORF">ACFOY7_13430</name>
</gene>
<feature type="signal peptide" evidence="2">
    <location>
        <begin position="1"/>
        <end position="22"/>
    </location>
</feature>
<dbReference type="PANTHER" id="PTHR46825">
    <property type="entry name" value="D-ALANYL-D-ALANINE-CARBOXYPEPTIDASE/ENDOPEPTIDASE AMPH"/>
    <property type="match status" value="1"/>
</dbReference>
<feature type="transmembrane region" description="Helical" evidence="1">
    <location>
        <begin position="447"/>
        <end position="467"/>
    </location>
</feature>
<dbReference type="InterPro" id="IPR012338">
    <property type="entry name" value="Beta-lactam/transpept-like"/>
</dbReference>
<dbReference type="InterPro" id="IPR001466">
    <property type="entry name" value="Beta-lactam-related"/>
</dbReference>
<dbReference type="Gene3D" id="3.40.710.10">
    <property type="entry name" value="DD-peptidase/beta-lactamase superfamily"/>
    <property type="match status" value="1"/>
</dbReference>
<dbReference type="EMBL" id="JBHSDT010000008">
    <property type="protein sequence ID" value="MFC4404071.1"/>
    <property type="molecule type" value="Genomic_DNA"/>
</dbReference>
<feature type="domain" description="Beta-lactamase-related" evidence="3">
    <location>
        <begin position="34"/>
        <end position="342"/>
    </location>
</feature>
<keyword evidence="5" id="KW-1185">Reference proteome</keyword>
<feature type="chain" id="PRO_5046910298" evidence="2">
    <location>
        <begin position="23"/>
        <end position="488"/>
    </location>
</feature>
<dbReference type="PANTHER" id="PTHR46825:SF9">
    <property type="entry name" value="BETA-LACTAMASE-RELATED DOMAIN-CONTAINING PROTEIN"/>
    <property type="match status" value="1"/>
</dbReference>
<organism evidence="4 5">
    <name type="scientific">Gracilibacillus xinjiangensis</name>
    <dbReference type="NCBI Taxonomy" id="1193282"/>
    <lineage>
        <taxon>Bacteria</taxon>
        <taxon>Bacillati</taxon>
        <taxon>Bacillota</taxon>
        <taxon>Bacilli</taxon>
        <taxon>Bacillales</taxon>
        <taxon>Bacillaceae</taxon>
        <taxon>Gracilibacillus</taxon>
    </lineage>
</organism>
<dbReference type="Pfam" id="PF00144">
    <property type="entry name" value="Beta-lactamase"/>
    <property type="match status" value="1"/>
</dbReference>